<feature type="domain" description="EF-hand" evidence="13">
    <location>
        <begin position="154"/>
        <end position="189"/>
    </location>
</feature>
<dbReference type="SUPFAM" id="SSF54534">
    <property type="entry name" value="FKBP-like"/>
    <property type="match status" value="1"/>
</dbReference>
<comment type="catalytic activity">
    <reaction evidence="1 10">
        <text>[protein]-peptidylproline (omega=180) = [protein]-peptidylproline (omega=0)</text>
        <dbReference type="Rhea" id="RHEA:16237"/>
        <dbReference type="Rhea" id="RHEA-COMP:10747"/>
        <dbReference type="Rhea" id="RHEA-COMP:10748"/>
        <dbReference type="ChEBI" id="CHEBI:83833"/>
        <dbReference type="ChEBI" id="CHEBI:83834"/>
        <dbReference type="EC" id="5.2.1.8"/>
    </reaction>
</comment>
<protein>
    <recommendedName>
        <fullName evidence="2 10">peptidylprolyl isomerase</fullName>
        <ecNumber evidence="2 10">5.2.1.8</ecNumber>
    </recommendedName>
</protein>
<evidence type="ECO:0000259" key="12">
    <source>
        <dbReference type="PROSITE" id="PS50059"/>
    </source>
</evidence>
<evidence type="ECO:0000256" key="6">
    <source>
        <dbReference type="ARBA" id="ARBA00022837"/>
    </source>
</evidence>
<dbReference type="EC" id="5.2.1.8" evidence="2 10"/>
<feature type="signal peptide" evidence="11">
    <location>
        <begin position="1"/>
        <end position="30"/>
    </location>
</feature>
<dbReference type="EMBL" id="KU663631">
    <property type="protein sequence ID" value="APD15625.1"/>
    <property type="molecule type" value="mRNA"/>
</dbReference>
<dbReference type="GO" id="GO:0005783">
    <property type="term" value="C:endoplasmic reticulum"/>
    <property type="evidence" value="ECO:0007669"/>
    <property type="project" value="UniProtKB-ARBA"/>
</dbReference>
<feature type="domain" description="PPIase FKBP-type" evidence="12">
    <location>
        <begin position="66"/>
        <end position="154"/>
    </location>
</feature>
<dbReference type="InterPro" id="IPR002048">
    <property type="entry name" value="EF_hand_dom"/>
</dbReference>
<keyword evidence="6" id="KW-0106">Calcium</keyword>
<evidence type="ECO:0000256" key="2">
    <source>
        <dbReference type="ARBA" id="ARBA00013194"/>
    </source>
</evidence>
<evidence type="ECO:0000256" key="11">
    <source>
        <dbReference type="SAM" id="SignalP"/>
    </source>
</evidence>
<dbReference type="PANTHER" id="PTHR46222:SF3">
    <property type="entry name" value="PEPTIDYLPROLYL ISOMERASE"/>
    <property type="match status" value="1"/>
</dbReference>
<dbReference type="PROSITE" id="PS50222">
    <property type="entry name" value="EF_HAND_2"/>
    <property type="match status" value="2"/>
</dbReference>
<keyword evidence="9 10" id="KW-0413">Isomerase</keyword>
<dbReference type="Gene3D" id="1.10.238.10">
    <property type="entry name" value="EF-hand"/>
    <property type="match status" value="1"/>
</dbReference>
<dbReference type="Pfam" id="PF00254">
    <property type="entry name" value="FKBP_C"/>
    <property type="match status" value="1"/>
</dbReference>
<dbReference type="SUPFAM" id="SSF47473">
    <property type="entry name" value="EF-hand"/>
    <property type="match status" value="1"/>
</dbReference>
<dbReference type="GO" id="GO:0005509">
    <property type="term" value="F:calcium ion binding"/>
    <property type="evidence" value="ECO:0007669"/>
    <property type="project" value="InterPro"/>
</dbReference>
<evidence type="ECO:0000256" key="7">
    <source>
        <dbReference type="ARBA" id="ARBA00023110"/>
    </source>
</evidence>
<sequence>MSRLPSATFGVLTWTFALFLILGTVTQSLASNENNSNNNDNNIKSNELKVETLFVPEGCTVKSKKGDHLTMHYTGTLTDGAKFDSSFDRDSPFSFQLGVGQVIKGWDQGLVDMCVGERRKLTIPPELGYGDRGAGNVIPGGATLLFEVELINIADAKSSANVFKEIDVDSDNQLSREEVSEYLRKQMVEANQAGDTSEEMKKIIDDHDKLVEEIFQHEDVDKNGFISHKEFSGPKHDEL</sequence>
<dbReference type="AlphaFoldDB" id="A0A1J0M5H2"/>
<evidence type="ECO:0000256" key="3">
    <source>
        <dbReference type="ARBA" id="ARBA00022729"/>
    </source>
</evidence>
<evidence type="ECO:0000313" key="14">
    <source>
        <dbReference type="EMBL" id="APD15625.1"/>
    </source>
</evidence>
<dbReference type="InterPro" id="IPR052273">
    <property type="entry name" value="PPIase_FKBP"/>
</dbReference>
<dbReference type="Pfam" id="PF13499">
    <property type="entry name" value="EF-hand_7"/>
    <property type="match status" value="1"/>
</dbReference>
<dbReference type="InterPro" id="IPR011992">
    <property type="entry name" value="EF-hand-dom_pair"/>
</dbReference>
<evidence type="ECO:0000256" key="8">
    <source>
        <dbReference type="ARBA" id="ARBA00023180"/>
    </source>
</evidence>
<evidence type="ECO:0000256" key="10">
    <source>
        <dbReference type="PROSITE-ProRule" id="PRU00277"/>
    </source>
</evidence>
<keyword evidence="5" id="KW-0256">Endoplasmic reticulum</keyword>
<dbReference type="PROSITE" id="PS00018">
    <property type="entry name" value="EF_HAND_1"/>
    <property type="match status" value="2"/>
</dbReference>
<evidence type="ECO:0000256" key="9">
    <source>
        <dbReference type="ARBA" id="ARBA00023235"/>
    </source>
</evidence>
<evidence type="ECO:0000256" key="4">
    <source>
        <dbReference type="ARBA" id="ARBA00022737"/>
    </source>
</evidence>
<dbReference type="PROSITE" id="PS50059">
    <property type="entry name" value="FKBP_PPIASE"/>
    <property type="match status" value="1"/>
</dbReference>
<dbReference type="Gene3D" id="3.10.50.40">
    <property type="match status" value="1"/>
</dbReference>
<organism evidence="14">
    <name type="scientific">Cotesia chilonis</name>
    <dbReference type="NCBI Taxonomy" id="89804"/>
    <lineage>
        <taxon>Eukaryota</taxon>
        <taxon>Metazoa</taxon>
        <taxon>Ecdysozoa</taxon>
        <taxon>Arthropoda</taxon>
        <taxon>Hexapoda</taxon>
        <taxon>Insecta</taxon>
        <taxon>Pterygota</taxon>
        <taxon>Neoptera</taxon>
        <taxon>Endopterygota</taxon>
        <taxon>Hymenoptera</taxon>
        <taxon>Apocrita</taxon>
        <taxon>Ichneumonoidea</taxon>
        <taxon>Braconidae</taxon>
        <taxon>Microgastrinae</taxon>
        <taxon>Cotesia</taxon>
    </lineage>
</organism>
<evidence type="ECO:0000256" key="1">
    <source>
        <dbReference type="ARBA" id="ARBA00000971"/>
    </source>
</evidence>
<keyword evidence="7 10" id="KW-0697">Rotamase</keyword>
<accession>A0A1J0M5H2</accession>
<reference evidence="14" key="1">
    <citation type="submission" date="2016-01" db="EMBL/GenBank/DDBJ databases">
        <title>The venom composition of the polydnavirus (PDV)-carrying endoparasitoid Cotesia chilonis (Hymenoptera: Braconidae) revealed by combining transcriptomic analysis and proteomic approach.</title>
        <authorList>
            <person name="Teng Z."/>
        </authorList>
    </citation>
    <scope>NUCLEOTIDE SEQUENCE</scope>
    <source>
        <strain evidence="14">Cc-Ven14</strain>
        <tissue evidence="14">Venom gland</tissue>
    </source>
</reference>
<dbReference type="InterPro" id="IPR018247">
    <property type="entry name" value="EF_Hand_1_Ca_BS"/>
</dbReference>
<dbReference type="PANTHER" id="PTHR46222">
    <property type="entry name" value="PEPTIDYL-PROLYL CIS-TRANS ISOMERASE FKBP7/14"/>
    <property type="match status" value="1"/>
</dbReference>
<dbReference type="GO" id="GO:0003755">
    <property type="term" value="F:peptidyl-prolyl cis-trans isomerase activity"/>
    <property type="evidence" value="ECO:0007669"/>
    <property type="project" value="UniProtKB-KW"/>
</dbReference>
<dbReference type="CDD" id="cd00051">
    <property type="entry name" value="EFh"/>
    <property type="match status" value="1"/>
</dbReference>
<dbReference type="FunFam" id="3.10.50.40:FF:000006">
    <property type="entry name" value="Peptidyl-prolyl cis-trans isomerase"/>
    <property type="match status" value="1"/>
</dbReference>
<dbReference type="InterPro" id="IPR046357">
    <property type="entry name" value="PPIase_dom_sf"/>
</dbReference>
<keyword evidence="8" id="KW-0325">Glycoprotein</keyword>
<feature type="domain" description="EF-hand" evidence="13">
    <location>
        <begin position="206"/>
        <end position="239"/>
    </location>
</feature>
<proteinExistence type="evidence at transcript level"/>
<feature type="chain" id="PRO_5013131187" description="peptidylprolyl isomerase" evidence="11">
    <location>
        <begin position="31"/>
        <end position="239"/>
    </location>
</feature>
<evidence type="ECO:0000259" key="13">
    <source>
        <dbReference type="PROSITE" id="PS50222"/>
    </source>
</evidence>
<evidence type="ECO:0000256" key="5">
    <source>
        <dbReference type="ARBA" id="ARBA00022824"/>
    </source>
</evidence>
<keyword evidence="3 11" id="KW-0732">Signal</keyword>
<keyword evidence="4" id="KW-0677">Repeat</keyword>
<dbReference type="InterPro" id="IPR001179">
    <property type="entry name" value="PPIase_FKBP_dom"/>
</dbReference>
<name>A0A1J0M5H2_9HYME</name>